<protein>
    <submittedName>
        <fullName evidence="1">Uncharacterized protein</fullName>
    </submittedName>
</protein>
<sequence length="475" mass="53147">MMEEVQEQKFVCKICNKSFSNGKCMGGHMRGHLAKKSVKNHGNQKALGLKENPKISSRVLNAEQRLPSEENQCKECGKEFPSLRALSGHMRCHSIKAIEEDNKCKQCGKGFVSMRALYGHMRHHPKRSRELNESETSCPVVRKRSRMRYKNNGEFCLSDLNECFHVSDIDEVEEAAVCLMMLSRGVRSCVDFSYSDMFEAKALDESKGGKLVSNAGESKKLKNLSGRLDSSDSGSGFVSKNEKNVALGIPMNVFLKVDEFKKPRIMWSDVESENGDCEPVEDELQNDSVQEVGLDPADSEMMKTNPSEEAGFDDEDPEFGENASDENTESNEKLHVQENGGKAMKSYECPTCFKVFPSGQALGGHKRAHYHGFPENKIKESVLTKQELPSDIQDISDLNPVTPEKDAELPSDIQDISDLNPVTPEKEADDDDDEDDHEGDNVGFEPCWVRLDCGREPLVISSFDQTGSFYENEQV</sequence>
<keyword evidence="2" id="KW-1185">Reference proteome</keyword>
<evidence type="ECO:0000313" key="1">
    <source>
        <dbReference type="EMBL" id="KAH7846657.1"/>
    </source>
</evidence>
<reference evidence="1 2" key="1">
    <citation type="journal article" date="2021" name="Hortic Res">
        <title>High-quality reference genome and annotation aids understanding of berry development for evergreen blueberry (Vaccinium darrowii).</title>
        <authorList>
            <person name="Yu J."/>
            <person name="Hulse-Kemp A.M."/>
            <person name="Babiker E."/>
            <person name="Staton M."/>
        </authorList>
    </citation>
    <scope>NUCLEOTIDE SEQUENCE [LARGE SCALE GENOMIC DNA]</scope>
    <source>
        <strain evidence="2">cv. NJ 8807/NJ 8810</strain>
        <tissue evidence="1">Young leaf</tissue>
    </source>
</reference>
<evidence type="ECO:0000313" key="2">
    <source>
        <dbReference type="Proteomes" id="UP000828048"/>
    </source>
</evidence>
<comment type="caution">
    <text evidence="1">The sequence shown here is derived from an EMBL/GenBank/DDBJ whole genome shotgun (WGS) entry which is preliminary data.</text>
</comment>
<proteinExistence type="predicted"/>
<organism evidence="1 2">
    <name type="scientific">Vaccinium darrowii</name>
    <dbReference type="NCBI Taxonomy" id="229202"/>
    <lineage>
        <taxon>Eukaryota</taxon>
        <taxon>Viridiplantae</taxon>
        <taxon>Streptophyta</taxon>
        <taxon>Embryophyta</taxon>
        <taxon>Tracheophyta</taxon>
        <taxon>Spermatophyta</taxon>
        <taxon>Magnoliopsida</taxon>
        <taxon>eudicotyledons</taxon>
        <taxon>Gunneridae</taxon>
        <taxon>Pentapetalae</taxon>
        <taxon>asterids</taxon>
        <taxon>Ericales</taxon>
        <taxon>Ericaceae</taxon>
        <taxon>Vaccinioideae</taxon>
        <taxon>Vaccinieae</taxon>
        <taxon>Vaccinium</taxon>
    </lineage>
</organism>
<dbReference type="EMBL" id="CM037155">
    <property type="protein sequence ID" value="KAH7846657.1"/>
    <property type="molecule type" value="Genomic_DNA"/>
</dbReference>
<gene>
    <name evidence="1" type="ORF">Vadar_016569</name>
</gene>
<name>A0ACB7XZL4_9ERIC</name>
<dbReference type="Proteomes" id="UP000828048">
    <property type="component" value="Chromosome 5"/>
</dbReference>
<accession>A0ACB7XZL4</accession>